<evidence type="ECO:0008006" key="5">
    <source>
        <dbReference type="Google" id="ProtNLM"/>
    </source>
</evidence>
<dbReference type="Proteomes" id="UP001139336">
    <property type="component" value="Unassembled WGS sequence"/>
</dbReference>
<dbReference type="AlphaFoldDB" id="A0A9X1TYX6"/>
<feature type="compositionally biased region" description="Low complexity" evidence="1">
    <location>
        <begin position="166"/>
        <end position="194"/>
    </location>
</feature>
<feature type="transmembrane region" description="Helical" evidence="2">
    <location>
        <begin position="83"/>
        <end position="101"/>
    </location>
</feature>
<feature type="transmembrane region" description="Helical" evidence="2">
    <location>
        <begin position="134"/>
        <end position="153"/>
    </location>
</feature>
<keyword evidence="2" id="KW-0472">Membrane</keyword>
<evidence type="ECO:0000313" key="3">
    <source>
        <dbReference type="EMBL" id="MCF4006321.1"/>
    </source>
</evidence>
<feature type="region of interest" description="Disordered" evidence="1">
    <location>
        <begin position="163"/>
        <end position="207"/>
    </location>
</feature>
<comment type="caution">
    <text evidence="3">The sequence shown here is derived from an EMBL/GenBank/DDBJ whole genome shotgun (WGS) entry which is preliminary data.</text>
</comment>
<keyword evidence="4" id="KW-1185">Reference proteome</keyword>
<gene>
    <name evidence="3" type="ORF">L1O03_03890</name>
</gene>
<protein>
    <recommendedName>
        <fullName evidence="5">DUF2567 domain-containing protein</fullName>
    </recommendedName>
</protein>
<evidence type="ECO:0000256" key="2">
    <source>
        <dbReference type="SAM" id="Phobius"/>
    </source>
</evidence>
<accession>A0A9X1TYX6</accession>
<organism evidence="3 4">
    <name type="scientific">Corynebacterium uropygiale</name>
    <dbReference type="NCBI Taxonomy" id="1775911"/>
    <lineage>
        <taxon>Bacteria</taxon>
        <taxon>Bacillati</taxon>
        <taxon>Actinomycetota</taxon>
        <taxon>Actinomycetes</taxon>
        <taxon>Mycobacteriales</taxon>
        <taxon>Corynebacteriaceae</taxon>
        <taxon>Corynebacterium</taxon>
    </lineage>
</organism>
<name>A0A9X1TYX6_9CORY</name>
<keyword evidence="2" id="KW-0812">Transmembrane</keyword>
<reference evidence="3" key="1">
    <citation type="submission" date="2022-01" db="EMBL/GenBank/DDBJ databases">
        <title>Corynebacterium sp. nov isolated from isolated from the feces of the greater white-fronted geese (Anser albifrons) at Poyang Lake, PR China.</title>
        <authorList>
            <person name="Liu Q."/>
        </authorList>
    </citation>
    <scope>NUCLEOTIDE SEQUENCE</scope>
    <source>
        <strain evidence="3">JCM 32435</strain>
    </source>
</reference>
<proteinExistence type="predicted"/>
<dbReference type="EMBL" id="JAKGSI010000002">
    <property type="protein sequence ID" value="MCF4006321.1"/>
    <property type="molecule type" value="Genomic_DNA"/>
</dbReference>
<evidence type="ECO:0000256" key="1">
    <source>
        <dbReference type="SAM" id="MobiDB-lite"/>
    </source>
</evidence>
<evidence type="ECO:0000313" key="4">
    <source>
        <dbReference type="Proteomes" id="UP001139336"/>
    </source>
</evidence>
<keyword evidence="2" id="KW-1133">Transmembrane helix</keyword>
<sequence>MIRSYALSLAGILAAFLLGGIVWGGLLRPGMPGVKVADGLVPASDPGTSPQFLGYAWFVIITVLISLVVGVLVHLWTQRGLGMMLWVVLLCLVGGFVFHVAGDSTAMAVHPTPDLSALAEGDAVSVVPRVAPGVAYLVGPFIAGLAYWIGMVLDSGIVSSRRGRKTTPATVTTTPEGPEYPEEPAGAPQAPGKAAPRRVLGEGDPAR</sequence>
<dbReference type="RefSeq" id="WP_236118132.1">
    <property type="nucleotide sequence ID" value="NZ_JAKGSI010000002.1"/>
</dbReference>
<feature type="transmembrane region" description="Helical" evidence="2">
    <location>
        <begin position="55"/>
        <end position="76"/>
    </location>
</feature>